<reference evidence="2 3" key="1">
    <citation type="submission" date="2018-10" db="EMBL/GenBank/DDBJ databases">
        <title>Transmission dynamics of multidrug resistant bacteria on intensive care unit surfaces.</title>
        <authorList>
            <person name="D'Souza A.W."/>
            <person name="Potter R.F."/>
            <person name="Wallace M."/>
            <person name="Shupe A."/>
            <person name="Patel S."/>
            <person name="Sun S."/>
            <person name="Gul D."/>
            <person name="Kwon J.H."/>
            <person name="Andleeb S."/>
            <person name="Burnham C.-A.D."/>
            <person name="Dantas G."/>
        </authorList>
    </citation>
    <scope>NUCLEOTIDE SEQUENCE [LARGE SCALE GENOMIC DNA]</scope>
    <source>
        <strain evidence="2 3">EC_073</strain>
    </source>
</reference>
<evidence type="ECO:0000256" key="1">
    <source>
        <dbReference type="SAM" id="Phobius"/>
    </source>
</evidence>
<feature type="transmembrane region" description="Helical" evidence="1">
    <location>
        <begin position="12"/>
        <end position="30"/>
    </location>
</feature>
<dbReference type="RefSeq" id="WP_047361785.1">
    <property type="nucleotide sequence ID" value="NZ_CAXOGB010000001.1"/>
</dbReference>
<keyword evidence="1" id="KW-0472">Membrane</keyword>
<proteinExistence type="predicted"/>
<organism evidence="2 3">
    <name type="scientific">Enterobacter cloacae</name>
    <dbReference type="NCBI Taxonomy" id="550"/>
    <lineage>
        <taxon>Bacteria</taxon>
        <taxon>Pseudomonadati</taxon>
        <taxon>Pseudomonadota</taxon>
        <taxon>Gammaproteobacteria</taxon>
        <taxon>Enterobacterales</taxon>
        <taxon>Enterobacteriaceae</taxon>
        <taxon>Enterobacter</taxon>
        <taxon>Enterobacter cloacae complex</taxon>
    </lineage>
</organism>
<sequence>MEIVLRNKFSSLGMLLGGIALILSIVQFSFGPFSPKPPALEVMVAEKVSAVKQGIIAGLKGERPAARTEKTTVDIDRILLNAGIILAVVALGLSFIGGMCKESRWGICGALLFSGLTLTFHAVLLAFGLIVAVLLLLFILSLVTGGSVT</sequence>
<protein>
    <recommendedName>
        <fullName evidence="4">Inner membrane protein yidI</fullName>
    </recommendedName>
</protein>
<comment type="caution">
    <text evidence="2">The sequence shown here is derived from an EMBL/GenBank/DDBJ whole genome shotgun (WGS) entry which is preliminary data.</text>
</comment>
<dbReference type="AlphaFoldDB" id="A0A427KI59"/>
<feature type="transmembrane region" description="Helical" evidence="1">
    <location>
        <begin position="110"/>
        <end position="143"/>
    </location>
</feature>
<evidence type="ECO:0000313" key="3">
    <source>
        <dbReference type="Proteomes" id="UP000275321"/>
    </source>
</evidence>
<evidence type="ECO:0008006" key="4">
    <source>
        <dbReference type="Google" id="ProtNLM"/>
    </source>
</evidence>
<dbReference type="Proteomes" id="UP000275321">
    <property type="component" value="Unassembled WGS sequence"/>
</dbReference>
<name>A0A427KI59_ENTCL</name>
<evidence type="ECO:0000313" key="2">
    <source>
        <dbReference type="EMBL" id="RSB29144.1"/>
    </source>
</evidence>
<gene>
    <name evidence="2" type="ORF">EGK68_17540</name>
</gene>
<keyword evidence="1" id="KW-1133">Transmembrane helix</keyword>
<accession>A0A427KI59</accession>
<feature type="transmembrane region" description="Helical" evidence="1">
    <location>
        <begin position="78"/>
        <end position="98"/>
    </location>
</feature>
<dbReference type="EMBL" id="RHWT01000026">
    <property type="protein sequence ID" value="RSB29144.1"/>
    <property type="molecule type" value="Genomic_DNA"/>
</dbReference>
<keyword evidence="1" id="KW-0812">Transmembrane</keyword>